<dbReference type="SUPFAM" id="SSF48008">
    <property type="entry name" value="GntR ligand-binding domain-like"/>
    <property type="match status" value="1"/>
</dbReference>
<dbReference type="InterPro" id="IPR011711">
    <property type="entry name" value="GntR_C"/>
</dbReference>
<comment type="caution">
    <text evidence="5">The sequence shown here is derived from an EMBL/GenBank/DDBJ whole genome shotgun (WGS) entry which is preliminary data.</text>
</comment>
<keyword evidence="1" id="KW-0805">Transcription regulation</keyword>
<reference evidence="6" key="1">
    <citation type="journal article" date="2019" name="Int. J. Syst. Evol. Microbiol.">
        <title>The Global Catalogue of Microorganisms (GCM) 10K type strain sequencing project: providing services to taxonomists for standard genome sequencing and annotation.</title>
        <authorList>
            <consortium name="The Broad Institute Genomics Platform"/>
            <consortium name="The Broad Institute Genome Sequencing Center for Infectious Disease"/>
            <person name="Wu L."/>
            <person name="Ma J."/>
        </authorList>
    </citation>
    <scope>NUCLEOTIDE SEQUENCE [LARGE SCALE GENOMIC DNA]</scope>
    <source>
        <strain evidence="6">JCM 16898</strain>
    </source>
</reference>
<sequence>MVSPESDAPLAKSEEIVLALQRGILLGERPVGSWLRHEALAKEFGTSRTPVREALRALQSRGIVTIVKNRGARINGHSSQDVRELGEVRAELEGFAAALAAERINDDQQERMEAAWRDFDPESKSDDRGRRWAESNDQFHAAILGASGNRQLYLSIQDIHSRFPPNSAYAAYAESTTLLRRNVNEHARIAEAIVSGDADLARELMKKHILGAVEATIRWAGREELFRNPGD</sequence>
<keyword evidence="3" id="KW-0804">Transcription</keyword>
<dbReference type="CDD" id="cd07377">
    <property type="entry name" value="WHTH_GntR"/>
    <property type="match status" value="1"/>
</dbReference>
<dbReference type="InterPro" id="IPR036388">
    <property type="entry name" value="WH-like_DNA-bd_sf"/>
</dbReference>
<gene>
    <name evidence="5" type="ORF">GCM10022222_67330</name>
</gene>
<dbReference type="PROSITE" id="PS50949">
    <property type="entry name" value="HTH_GNTR"/>
    <property type="match status" value="1"/>
</dbReference>
<dbReference type="InterPro" id="IPR008920">
    <property type="entry name" value="TF_FadR/GntR_C"/>
</dbReference>
<organism evidence="5 6">
    <name type="scientific">Amycolatopsis ultiminotia</name>
    <dbReference type="NCBI Taxonomy" id="543629"/>
    <lineage>
        <taxon>Bacteria</taxon>
        <taxon>Bacillati</taxon>
        <taxon>Actinomycetota</taxon>
        <taxon>Actinomycetes</taxon>
        <taxon>Pseudonocardiales</taxon>
        <taxon>Pseudonocardiaceae</taxon>
        <taxon>Amycolatopsis</taxon>
    </lineage>
</organism>
<proteinExistence type="predicted"/>
<feature type="domain" description="HTH gntR-type" evidence="4">
    <location>
        <begin position="10"/>
        <end position="77"/>
    </location>
</feature>
<dbReference type="Gene3D" id="1.10.10.10">
    <property type="entry name" value="Winged helix-like DNA-binding domain superfamily/Winged helix DNA-binding domain"/>
    <property type="match status" value="1"/>
</dbReference>
<dbReference type="PANTHER" id="PTHR43537">
    <property type="entry name" value="TRANSCRIPTIONAL REGULATOR, GNTR FAMILY"/>
    <property type="match status" value="1"/>
</dbReference>
<evidence type="ECO:0000313" key="6">
    <source>
        <dbReference type="Proteomes" id="UP001500689"/>
    </source>
</evidence>
<dbReference type="RefSeq" id="WP_344867176.1">
    <property type="nucleotide sequence ID" value="NZ_BAAAZN010000018.1"/>
</dbReference>
<evidence type="ECO:0000259" key="4">
    <source>
        <dbReference type="PROSITE" id="PS50949"/>
    </source>
</evidence>
<dbReference type="InterPro" id="IPR036390">
    <property type="entry name" value="WH_DNA-bd_sf"/>
</dbReference>
<dbReference type="Pfam" id="PF07729">
    <property type="entry name" value="FCD"/>
    <property type="match status" value="1"/>
</dbReference>
<evidence type="ECO:0000256" key="1">
    <source>
        <dbReference type="ARBA" id="ARBA00023015"/>
    </source>
</evidence>
<keyword evidence="6" id="KW-1185">Reference proteome</keyword>
<dbReference type="InterPro" id="IPR000524">
    <property type="entry name" value="Tscrpt_reg_HTH_GntR"/>
</dbReference>
<evidence type="ECO:0000256" key="2">
    <source>
        <dbReference type="ARBA" id="ARBA00023125"/>
    </source>
</evidence>
<dbReference type="Proteomes" id="UP001500689">
    <property type="component" value="Unassembled WGS sequence"/>
</dbReference>
<evidence type="ECO:0000256" key="3">
    <source>
        <dbReference type="ARBA" id="ARBA00023163"/>
    </source>
</evidence>
<name>A0ABP6XWG7_9PSEU</name>
<evidence type="ECO:0000313" key="5">
    <source>
        <dbReference type="EMBL" id="GAA3573512.1"/>
    </source>
</evidence>
<dbReference type="SMART" id="SM00895">
    <property type="entry name" value="FCD"/>
    <property type="match status" value="1"/>
</dbReference>
<dbReference type="SUPFAM" id="SSF46785">
    <property type="entry name" value="Winged helix' DNA-binding domain"/>
    <property type="match status" value="1"/>
</dbReference>
<dbReference type="Pfam" id="PF00392">
    <property type="entry name" value="GntR"/>
    <property type="match status" value="1"/>
</dbReference>
<dbReference type="SMART" id="SM00345">
    <property type="entry name" value="HTH_GNTR"/>
    <property type="match status" value="1"/>
</dbReference>
<keyword evidence="2" id="KW-0238">DNA-binding</keyword>
<protein>
    <submittedName>
        <fullName evidence="5">GntR family transcriptional regulator</fullName>
    </submittedName>
</protein>
<accession>A0ABP6XWG7</accession>
<dbReference type="Gene3D" id="1.20.120.530">
    <property type="entry name" value="GntR ligand-binding domain-like"/>
    <property type="match status" value="1"/>
</dbReference>
<dbReference type="EMBL" id="BAAAZN010000018">
    <property type="protein sequence ID" value="GAA3573512.1"/>
    <property type="molecule type" value="Genomic_DNA"/>
</dbReference>
<dbReference type="PANTHER" id="PTHR43537:SF24">
    <property type="entry name" value="GLUCONATE OPERON TRANSCRIPTIONAL REPRESSOR"/>
    <property type="match status" value="1"/>
</dbReference>